<organism evidence="1 2">
    <name type="scientific">[Candida] jaroonii</name>
    <dbReference type="NCBI Taxonomy" id="467808"/>
    <lineage>
        <taxon>Eukaryota</taxon>
        <taxon>Fungi</taxon>
        <taxon>Dikarya</taxon>
        <taxon>Ascomycota</taxon>
        <taxon>Saccharomycotina</taxon>
        <taxon>Pichiomycetes</taxon>
        <taxon>Debaryomycetaceae</taxon>
        <taxon>Yamadazyma</taxon>
    </lineage>
</organism>
<reference evidence="1" key="1">
    <citation type="submission" date="2022-06" db="EMBL/GenBank/DDBJ databases">
        <authorList>
            <person name="Legras J.-L."/>
            <person name="Devillers H."/>
            <person name="Grondin C."/>
        </authorList>
    </citation>
    <scope>NUCLEOTIDE SEQUENCE</scope>
    <source>
        <strain evidence="1">CLIB 1444</strain>
    </source>
</reference>
<evidence type="ECO:0000313" key="2">
    <source>
        <dbReference type="Proteomes" id="UP001152531"/>
    </source>
</evidence>
<keyword evidence="1" id="KW-0687">Ribonucleoprotein</keyword>
<dbReference type="EMBL" id="CALSDN010000004">
    <property type="protein sequence ID" value="CAH6720668.1"/>
    <property type="molecule type" value="Genomic_DNA"/>
</dbReference>
<evidence type="ECO:0000313" key="1">
    <source>
        <dbReference type="EMBL" id="CAH6720668.1"/>
    </source>
</evidence>
<comment type="caution">
    <text evidence="1">The sequence shown here is derived from an EMBL/GenBank/DDBJ whole genome shotgun (WGS) entry which is preliminary data.</text>
</comment>
<keyword evidence="2" id="KW-1185">Reference proteome</keyword>
<name>A0ACA9Y7M6_9ASCO</name>
<protein>
    <submittedName>
        <fullName evidence="1">54S ribosomal protein L16, mitochondrial</fullName>
    </submittedName>
</protein>
<proteinExistence type="predicted"/>
<gene>
    <name evidence="1" type="ORF">CLIB1444_04S05248</name>
</gene>
<accession>A0ACA9Y7M6</accession>
<dbReference type="Proteomes" id="UP001152531">
    <property type="component" value="Unassembled WGS sequence"/>
</dbReference>
<sequence>MGINVSKMMMGGSITTGMRPSMPIMGLRFKHEFAPRFKRIKKGMKGRVSVRTGGSLKGTKLEFGNYGIRLKSNGIRMTATQLKEAKAVVERGIRGTGASVVTRFVCNIAVCVKGNQTRMGKGKGAFSHWATRVRTGKVLFEIKGNVHEKIAKESLRKAIAKLPGVCEIMTKQSLLRVTPTTLIPEPPKKDFNEELKLNPSSKWSNVLTSKQDMYRLYRGR</sequence>
<keyword evidence="1" id="KW-0689">Ribosomal protein</keyword>